<keyword evidence="4" id="KW-1185">Reference proteome</keyword>
<evidence type="ECO:0000313" key="4">
    <source>
        <dbReference type="Proteomes" id="UP000002696"/>
    </source>
</evidence>
<dbReference type="OrthoDB" id="7472950at2"/>
<feature type="transmembrane region" description="Helical" evidence="1">
    <location>
        <begin position="126"/>
        <end position="144"/>
    </location>
</feature>
<evidence type="ECO:0000313" key="3">
    <source>
        <dbReference type="EMBL" id="ADL01067.1"/>
    </source>
</evidence>
<evidence type="ECO:0000259" key="2">
    <source>
        <dbReference type="Pfam" id="PF25231"/>
    </source>
</evidence>
<dbReference type="Pfam" id="PF25231">
    <property type="entry name" value="DUF7847"/>
    <property type="match status" value="1"/>
</dbReference>
<dbReference type="BioCyc" id="BSUB633149:G1GM8-1750-MONOMER"/>
<organism evidence="3 4">
    <name type="scientific">Brevundimonas subvibrioides (strain ATCC 15264 / DSM 4735 / LMG 14903 / NBRC 16000 / CB 81)</name>
    <name type="common">Caulobacter subvibrioides</name>
    <dbReference type="NCBI Taxonomy" id="633149"/>
    <lineage>
        <taxon>Bacteria</taxon>
        <taxon>Pseudomonadati</taxon>
        <taxon>Pseudomonadota</taxon>
        <taxon>Alphaproteobacteria</taxon>
        <taxon>Caulobacterales</taxon>
        <taxon>Caulobacteraceae</taxon>
        <taxon>Brevundimonas</taxon>
    </lineage>
</organism>
<dbReference type="eggNOG" id="ENOG50331UM">
    <property type="taxonomic scope" value="Bacteria"/>
</dbReference>
<dbReference type="AlphaFoldDB" id="D9QHA1"/>
<feature type="transmembrane region" description="Helical" evidence="1">
    <location>
        <begin position="192"/>
        <end position="215"/>
    </location>
</feature>
<reference evidence="4" key="1">
    <citation type="journal article" date="2011" name="J. Bacteriol.">
        <title>Genome sequences of eight morphologically diverse alphaproteobacteria.</title>
        <authorList>
            <consortium name="US DOE Joint Genome Institute"/>
            <person name="Brown P.J."/>
            <person name="Kysela D.T."/>
            <person name="Buechlein A."/>
            <person name="Hemmerich C."/>
            <person name="Brun Y.V."/>
        </authorList>
    </citation>
    <scope>NUCLEOTIDE SEQUENCE [LARGE SCALE GENOMIC DNA]</scope>
    <source>
        <strain evidence="4">ATCC 15264 / DSM 4735 / LMG 14903 / NBRC 16000 / CB 81</strain>
    </source>
</reference>
<protein>
    <recommendedName>
        <fullName evidence="2">DUF7847 domain-containing protein</fullName>
    </recommendedName>
</protein>
<dbReference type="RefSeq" id="WP_013269169.1">
    <property type="nucleotide sequence ID" value="NC_014375.1"/>
</dbReference>
<dbReference type="InParanoid" id="D9QHA1"/>
<evidence type="ECO:0000256" key="1">
    <source>
        <dbReference type="SAM" id="Phobius"/>
    </source>
</evidence>
<dbReference type="FunCoup" id="D9QHA1">
    <property type="interactions" value="11"/>
</dbReference>
<accession>D9QHA1</accession>
<dbReference type="InterPro" id="IPR057169">
    <property type="entry name" value="DUF7847"/>
</dbReference>
<proteinExistence type="predicted"/>
<feature type="transmembrane region" description="Helical" evidence="1">
    <location>
        <begin position="282"/>
        <end position="301"/>
    </location>
</feature>
<dbReference type="STRING" id="633149.Bresu_1756"/>
<dbReference type="EMBL" id="CP002102">
    <property type="protein sequence ID" value="ADL01067.1"/>
    <property type="molecule type" value="Genomic_DNA"/>
</dbReference>
<gene>
    <name evidence="3" type="ordered locus">Bresu_1756</name>
</gene>
<keyword evidence="1" id="KW-0472">Membrane</keyword>
<feature type="transmembrane region" description="Helical" evidence="1">
    <location>
        <begin position="95"/>
        <end position="114"/>
    </location>
</feature>
<name>D9QHA1_BRESC</name>
<keyword evidence="1" id="KW-1133">Transmembrane helix</keyword>
<sequence>MRGQVTTFGEGAGGGTITGDNGEIYNFSASSIRSAPPLLSGQRVDFIAYESVATQIFALDGPPASQALSVASVSGTFDLGRVIQRTFNAIRQNGVTFLIGSVLLVGIPSLLLVYGQSRLLEGQAASFAIIGLAYLLWFVGTYMLQGMVVKVTVASFNDKAMSIGAAFAAGSKLFLPLLGVGILVGLGTGLGYILLVVPGVILAVIWSVATAAVAVEDRGVTESLQRSRELTKGYRWPIFGLAVILFLGSVMIGMLVAGIGAATGGSFVGGSASLGVNMITTALSNILTSVIGAAGVAALYYELRSIKEGVGPEELASVFD</sequence>
<dbReference type="Proteomes" id="UP000002696">
    <property type="component" value="Chromosome"/>
</dbReference>
<feature type="transmembrane region" description="Helical" evidence="1">
    <location>
        <begin position="165"/>
        <end position="186"/>
    </location>
</feature>
<dbReference type="KEGG" id="bsb:Bresu_1756"/>
<dbReference type="HOGENOM" id="CLU_075256_0_0_5"/>
<keyword evidence="1" id="KW-0812">Transmembrane</keyword>
<feature type="domain" description="DUF7847" evidence="2">
    <location>
        <begin position="139"/>
        <end position="294"/>
    </location>
</feature>
<feature type="transmembrane region" description="Helical" evidence="1">
    <location>
        <begin position="236"/>
        <end position="262"/>
    </location>
</feature>